<organism evidence="2 3">
    <name type="scientific">Marinobacter oulmenensis</name>
    <dbReference type="NCBI Taxonomy" id="643747"/>
    <lineage>
        <taxon>Bacteria</taxon>
        <taxon>Pseudomonadati</taxon>
        <taxon>Pseudomonadota</taxon>
        <taxon>Gammaproteobacteria</taxon>
        <taxon>Pseudomonadales</taxon>
        <taxon>Marinobacteraceae</taxon>
        <taxon>Marinobacter</taxon>
    </lineage>
</organism>
<evidence type="ECO:0000313" key="3">
    <source>
        <dbReference type="Proteomes" id="UP000591735"/>
    </source>
</evidence>
<keyword evidence="1" id="KW-0732">Signal</keyword>
<dbReference type="EMBL" id="JACHFE010000001">
    <property type="protein sequence ID" value="MBB5320102.1"/>
    <property type="molecule type" value="Genomic_DNA"/>
</dbReference>
<keyword evidence="3" id="KW-1185">Reference proteome</keyword>
<sequence length="153" mass="17379">MKKLMTLTLITGLATAPMAIAQTSPSQADRILSQGTDYGITQFRSVEFSDGGYDDIELEGWMNDWYVELDMNGDGTIRKEERRKYEREPYGLSAGEIQDYLEAATNEGMATVDEIKVDRRGEVEVEGEDDTGRELELEFRKGELEPVRIKRDD</sequence>
<reference evidence="2 3" key="1">
    <citation type="submission" date="2020-08" db="EMBL/GenBank/DDBJ databases">
        <title>Genomic Encyclopedia of Type Strains, Phase IV (KMG-IV): sequencing the most valuable type-strain genomes for metagenomic binning, comparative biology and taxonomic classification.</title>
        <authorList>
            <person name="Goeker M."/>
        </authorList>
    </citation>
    <scope>NUCLEOTIDE SEQUENCE [LARGE SCALE GENOMIC DNA]</scope>
    <source>
        <strain evidence="2 3">DSM 22359</strain>
    </source>
</reference>
<evidence type="ECO:0008006" key="4">
    <source>
        <dbReference type="Google" id="ProtNLM"/>
    </source>
</evidence>
<evidence type="ECO:0000256" key="1">
    <source>
        <dbReference type="SAM" id="SignalP"/>
    </source>
</evidence>
<dbReference type="Proteomes" id="UP000591735">
    <property type="component" value="Unassembled WGS sequence"/>
</dbReference>
<accession>A0A840U5A1</accession>
<dbReference type="RefSeq" id="WP_183699548.1">
    <property type="nucleotide sequence ID" value="NZ_JACHFE010000001.1"/>
</dbReference>
<feature type="signal peptide" evidence="1">
    <location>
        <begin position="1"/>
        <end position="21"/>
    </location>
</feature>
<evidence type="ECO:0000313" key="2">
    <source>
        <dbReference type="EMBL" id="MBB5320102.1"/>
    </source>
</evidence>
<proteinExistence type="predicted"/>
<name>A0A840U5A1_9GAMM</name>
<gene>
    <name evidence="2" type="ORF">HNR38_000570</name>
</gene>
<feature type="chain" id="PRO_5032921867" description="PepSY domain-containing protein" evidence="1">
    <location>
        <begin position="22"/>
        <end position="153"/>
    </location>
</feature>
<dbReference type="AlphaFoldDB" id="A0A840U5A1"/>
<comment type="caution">
    <text evidence="2">The sequence shown here is derived from an EMBL/GenBank/DDBJ whole genome shotgun (WGS) entry which is preliminary data.</text>
</comment>
<protein>
    <recommendedName>
        <fullName evidence="4">PepSY domain-containing protein</fullName>
    </recommendedName>
</protein>